<name>A0A0F9CZL2_9ZZZZ</name>
<evidence type="ECO:0000313" key="1">
    <source>
        <dbReference type="EMBL" id="KKL54833.1"/>
    </source>
</evidence>
<organism evidence="1">
    <name type="scientific">marine sediment metagenome</name>
    <dbReference type="NCBI Taxonomy" id="412755"/>
    <lineage>
        <taxon>unclassified sequences</taxon>
        <taxon>metagenomes</taxon>
        <taxon>ecological metagenomes</taxon>
    </lineage>
</organism>
<comment type="caution">
    <text evidence="1">The sequence shown here is derived from an EMBL/GenBank/DDBJ whole genome shotgun (WGS) entry which is preliminary data.</text>
</comment>
<reference evidence="1" key="1">
    <citation type="journal article" date="2015" name="Nature">
        <title>Complex archaea that bridge the gap between prokaryotes and eukaryotes.</title>
        <authorList>
            <person name="Spang A."/>
            <person name="Saw J.H."/>
            <person name="Jorgensen S.L."/>
            <person name="Zaremba-Niedzwiedzka K."/>
            <person name="Martijn J."/>
            <person name="Lind A.E."/>
            <person name="van Eijk R."/>
            <person name="Schleper C."/>
            <person name="Guy L."/>
            <person name="Ettema T.J."/>
        </authorList>
    </citation>
    <scope>NUCLEOTIDE SEQUENCE</scope>
</reference>
<proteinExistence type="predicted"/>
<protein>
    <submittedName>
        <fullName evidence="1">Uncharacterized protein</fullName>
    </submittedName>
</protein>
<gene>
    <name evidence="1" type="ORF">LCGC14_2261450</name>
</gene>
<accession>A0A0F9CZL2</accession>
<dbReference type="EMBL" id="LAZR01031060">
    <property type="protein sequence ID" value="KKL54833.1"/>
    <property type="molecule type" value="Genomic_DNA"/>
</dbReference>
<sequence>MYAVFSDKRSANDFTITKRRARGHEVFGVDVNYLFMGSARALIQRMYQKGYHYVRIEYDA</sequence>
<dbReference type="AlphaFoldDB" id="A0A0F9CZL2"/>